<feature type="transmembrane region" description="Helical" evidence="2">
    <location>
        <begin position="189"/>
        <end position="208"/>
    </location>
</feature>
<feature type="region of interest" description="Disordered" evidence="1">
    <location>
        <begin position="55"/>
        <end position="96"/>
    </location>
</feature>
<organism evidence="3 4">
    <name type="scientific">Neolentinus lepideus HHB14362 ss-1</name>
    <dbReference type="NCBI Taxonomy" id="1314782"/>
    <lineage>
        <taxon>Eukaryota</taxon>
        <taxon>Fungi</taxon>
        <taxon>Dikarya</taxon>
        <taxon>Basidiomycota</taxon>
        <taxon>Agaricomycotina</taxon>
        <taxon>Agaricomycetes</taxon>
        <taxon>Gloeophyllales</taxon>
        <taxon>Gloeophyllaceae</taxon>
        <taxon>Neolentinus</taxon>
    </lineage>
</organism>
<dbReference type="AlphaFoldDB" id="A0A165NA04"/>
<keyword evidence="2" id="KW-0812">Transmembrane</keyword>
<reference evidence="3 4" key="1">
    <citation type="journal article" date="2016" name="Mol. Biol. Evol.">
        <title>Comparative Genomics of Early-Diverging Mushroom-Forming Fungi Provides Insights into the Origins of Lignocellulose Decay Capabilities.</title>
        <authorList>
            <person name="Nagy L.G."/>
            <person name="Riley R."/>
            <person name="Tritt A."/>
            <person name="Adam C."/>
            <person name="Daum C."/>
            <person name="Floudas D."/>
            <person name="Sun H."/>
            <person name="Yadav J.S."/>
            <person name="Pangilinan J."/>
            <person name="Larsson K.H."/>
            <person name="Matsuura K."/>
            <person name="Barry K."/>
            <person name="Labutti K."/>
            <person name="Kuo R."/>
            <person name="Ohm R.A."/>
            <person name="Bhattacharya S.S."/>
            <person name="Shirouzu T."/>
            <person name="Yoshinaga Y."/>
            <person name="Martin F.M."/>
            <person name="Grigoriev I.V."/>
            <person name="Hibbett D.S."/>
        </authorList>
    </citation>
    <scope>NUCLEOTIDE SEQUENCE [LARGE SCALE GENOMIC DNA]</scope>
    <source>
        <strain evidence="3 4">HHB14362 ss-1</strain>
    </source>
</reference>
<evidence type="ECO:0000313" key="3">
    <source>
        <dbReference type="EMBL" id="KZT19365.1"/>
    </source>
</evidence>
<sequence length="443" mass="50525">MSAYHPDHNYPVSHQQASYPPSQPLESEEDIKAPYDDLIDQYASPYATTDQHQTFSVDAPPISPKHHRRGVSYKLSEYETKTDETSHGSYPPPRPTIEKDTRTLWAKILPESLACRLYVVTVLVETAIDLAIEGDILLRFQEEKNRDTNANDATQSNKMPVYLSIFALAHVFQFAMACDAVYNRNTLQFIALTLFNALLLIYSIIQKGEVQDALNEITLPSGVSHIPIGYLTTIIPIVIAVAEVAYIALGWKIYNEFGWKVYKFLGADRRIKKMYAHFQIFECLMKFDLFFFVGFSVQFIWLVLNNDRDWEYYVTCAALPLSILLLVEGHLAARHENRWMMAAFMSGCVGALVYFVYKLVKVMLYRTTNQFILIWRTLTIFSIIAIVLLLTTGVMACMVISNFGRGLKQQMDRNKSGPAAHSRWGSQHVNRAMSTNPNRMSID</sequence>
<keyword evidence="2" id="KW-1133">Transmembrane helix</keyword>
<protein>
    <submittedName>
        <fullName evidence="3">Uncharacterized protein</fullName>
    </submittedName>
</protein>
<feature type="region of interest" description="Disordered" evidence="1">
    <location>
        <begin position="1"/>
        <end position="36"/>
    </location>
</feature>
<evidence type="ECO:0000256" key="2">
    <source>
        <dbReference type="SAM" id="Phobius"/>
    </source>
</evidence>
<dbReference type="PANTHER" id="PTHR34391:SF2">
    <property type="entry name" value="TRP C-TERMINAL DOMAIN-CONTAINING PROTEIN"/>
    <property type="match status" value="1"/>
</dbReference>
<keyword evidence="2" id="KW-0472">Membrane</keyword>
<dbReference type="InParanoid" id="A0A165NA04"/>
<dbReference type="EMBL" id="KV425642">
    <property type="protein sequence ID" value="KZT19365.1"/>
    <property type="molecule type" value="Genomic_DNA"/>
</dbReference>
<dbReference type="Proteomes" id="UP000076761">
    <property type="component" value="Unassembled WGS sequence"/>
</dbReference>
<feature type="transmembrane region" description="Helical" evidence="2">
    <location>
        <begin position="339"/>
        <end position="357"/>
    </location>
</feature>
<feature type="transmembrane region" description="Helical" evidence="2">
    <location>
        <begin position="377"/>
        <end position="403"/>
    </location>
</feature>
<feature type="compositionally biased region" description="Basic and acidic residues" evidence="1">
    <location>
        <begin position="76"/>
        <end position="86"/>
    </location>
</feature>
<name>A0A165NA04_9AGAM</name>
<proteinExistence type="predicted"/>
<evidence type="ECO:0000313" key="4">
    <source>
        <dbReference type="Proteomes" id="UP000076761"/>
    </source>
</evidence>
<dbReference type="OrthoDB" id="2448307at2759"/>
<evidence type="ECO:0000256" key="1">
    <source>
        <dbReference type="SAM" id="MobiDB-lite"/>
    </source>
</evidence>
<feature type="transmembrane region" description="Helical" evidence="2">
    <location>
        <begin position="310"/>
        <end position="327"/>
    </location>
</feature>
<keyword evidence="4" id="KW-1185">Reference proteome</keyword>
<gene>
    <name evidence="3" type="ORF">NEOLEDRAFT_1183409</name>
</gene>
<dbReference type="GO" id="GO:0005794">
    <property type="term" value="C:Golgi apparatus"/>
    <property type="evidence" value="ECO:0007669"/>
    <property type="project" value="TreeGrafter"/>
</dbReference>
<feature type="transmembrane region" description="Helical" evidence="2">
    <location>
        <begin position="228"/>
        <end position="254"/>
    </location>
</feature>
<feature type="transmembrane region" description="Helical" evidence="2">
    <location>
        <begin position="275"/>
        <end position="304"/>
    </location>
</feature>
<dbReference type="PANTHER" id="PTHR34391">
    <property type="entry name" value="UPF0658 GOLGI APPARATUS MEMBRANE PROTEIN C1952.10C-RELATED"/>
    <property type="match status" value="1"/>
</dbReference>
<dbReference type="InterPro" id="IPR040410">
    <property type="entry name" value="UPF0658_Golgi"/>
</dbReference>
<accession>A0A165NA04</accession>